<dbReference type="Gene3D" id="3.60.20.10">
    <property type="entry name" value="Glutamine Phosphoribosylpyrophosphate, subunit 1, domain 1"/>
    <property type="match status" value="1"/>
</dbReference>
<evidence type="ECO:0000313" key="11">
    <source>
        <dbReference type="EMBL" id="TDT85564.1"/>
    </source>
</evidence>
<sequence>MAVKAGYGTGFGPVRTRREAIMCGIGGILNPGGIPLEARHQAILDGFVGAMQPRGPDGNGVFVDREAGLAHTRLAIIDPDPRSGQPMASGDWVLSFDGRILNHRDIRAELGDRCVFRTESDAEALLMAIGEWGLDRALNRCAGMFAFLAWNRRERALYAVRDRMGIKPLVMARLDDGSLCFASSAGAMVRATPGVSWPIHEPALASFFVLGAPFTRSTVFAGMERVPTASYLRCAPDGKVTTVRYWRPTPNPAFTVEDLVGVVREHGAADVPSALFLSGGVNASFLASVMDLDCIHLRSPETRYAETVAGAFGRGLVCVEPDLAGHREDVSRVVAQHGEPLMSCGIPHAAARAAGRAGYKMAVSAYGADELFHGYPRTPMPGYAPSFLPLHERASCTFLNGQLAHIFRDARHFRMEGANLRPPSLRDIGRRILAEYSLPDFSPSANHRWLELMTYVLFDLNPTLDAASMAAGLEVRLPFLDHRIVEGVLSWPPERLVTARFGRKSPLREHLAGLLPEALFNRPKVGFSLYSPLHEDIASLGPAALARAEASGRLALGKEDHPQAGRDRICLGSCCFAFEQWQRAFGPEET</sequence>
<protein>
    <recommendedName>
        <fullName evidence="3">asparagine synthase (glutamine-hydrolyzing)</fullName>
        <ecNumber evidence="3">6.3.5.4</ecNumber>
    </recommendedName>
</protein>
<evidence type="ECO:0000256" key="4">
    <source>
        <dbReference type="ARBA" id="ARBA00022741"/>
    </source>
</evidence>
<dbReference type="InterPro" id="IPR006426">
    <property type="entry name" value="Asn_synth_AEB"/>
</dbReference>
<evidence type="ECO:0000256" key="6">
    <source>
        <dbReference type="ARBA" id="ARBA00022962"/>
    </source>
</evidence>
<dbReference type="GO" id="GO:0005829">
    <property type="term" value="C:cytosol"/>
    <property type="evidence" value="ECO:0007669"/>
    <property type="project" value="TreeGrafter"/>
</dbReference>
<dbReference type="GO" id="GO:0005524">
    <property type="term" value="F:ATP binding"/>
    <property type="evidence" value="ECO:0007669"/>
    <property type="project" value="UniProtKB-KW"/>
</dbReference>
<gene>
    <name evidence="11" type="ORF">EDC59_11542</name>
</gene>
<dbReference type="InterPro" id="IPR017932">
    <property type="entry name" value="GATase_2_dom"/>
</dbReference>
<dbReference type="CDD" id="cd01991">
    <property type="entry name" value="Asn_synthase_B_C"/>
    <property type="match status" value="1"/>
</dbReference>
<dbReference type="SUPFAM" id="SSF56235">
    <property type="entry name" value="N-terminal nucleophile aminohydrolases (Ntn hydrolases)"/>
    <property type="match status" value="1"/>
</dbReference>
<dbReference type="PROSITE" id="PS51278">
    <property type="entry name" value="GATASE_TYPE_2"/>
    <property type="match status" value="1"/>
</dbReference>
<dbReference type="InterPro" id="IPR033738">
    <property type="entry name" value="AsnB_N"/>
</dbReference>
<evidence type="ECO:0000256" key="3">
    <source>
        <dbReference type="ARBA" id="ARBA00012737"/>
    </source>
</evidence>
<comment type="catalytic activity">
    <reaction evidence="7">
        <text>L-aspartate + L-glutamine + ATP + H2O = L-asparagine + L-glutamate + AMP + diphosphate + H(+)</text>
        <dbReference type="Rhea" id="RHEA:12228"/>
        <dbReference type="ChEBI" id="CHEBI:15377"/>
        <dbReference type="ChEBI" id="CHEBI:15378"/>
        <dbReference type="ChEBI" id="CHEBI:29985"/>
        <dbReference type="ChEBI" id="CHEBI:29991"/>
        <dbReference type="ChEBI" id="CHEBI:30616"/>
        <dbReference type="ChEBI" id="CHEBI:33019"/>
        <dbReference type="ChEBI" id="CHEBI:58048"/>
        <dbReference type="ChEBI" id="CHEBI:58359"/>
        <dbReference type="ChEBI" id="CHEBI:456215"/>
        <dbReference type="EC" id="6.3.5.4"/>
    </reaction>
</comment>
<dbReference type="InterPro" id="IPR051786">
    <property type="entry name" value="ASN_synthetase/amidase"/>
</dbReference>
<dbReference type="CDD" id="cd00712">
    <property type="entry name" value="AsnB"/>
    <property type="match status" value="1"/>
</dbReference>
<evidence type="ECO:0000256" key="2">
    <source>
        <dbReference type="ARBA" id="ARBA00005752"/>
    </source>
</evidence>
<dbReference type="RefSeq" id="WP_133987452.1">
    <property type="nucleotide sequence ID" value="NZ_SOBK01000015.1"/>
</dbReference>
<keyword evidence="5 9" id="KW-0067">ATP-binding</keyword>
<keyword evidence="4 9" id="KW-0547">Nucleotide-binding</keyword>
<dbReference type="SUPFAM" id="SSF52402">
    <property type="entry name" value="Adenine nucleotide alpha hydrolases-like"/>
    <property type="match status" value="1"/>
</dbReference>
<organism evidence="11 12">
    <name type="scientific">Pseudodesulfovibrio indicus</name>
    <dbReference type="NCBI Taxonomy" id="1716143"/>
    <lineage>
        <taxon>Bacteria</taxon>
        <taxon>Pseudomonadati</taxon>
        <taxon>Thermodesulfobacteriota</taxon>
        <taxon>Desulfovibrionia</taxon>
        <taxon>Desulfovibrionales</taxon>
        <taxon>Desulfovibrionaceae</taxon>
    </lineage>
</organism>
<dbReference type="Gene3D" id="3.40.50.620">
    <property type="entry name" value="HUPs"/>
    <property type="match status" value="1"/>
</dbReference>
<evidence type="ECO:0000256" key="7">
    <source>
        <dbReference type="ARBA" id="ARBA00048741"/>
    </source>
</evidence>
<dbReference type="PANTHER" id="PTHR43284">
    <property type="entry name" value="ASPARAGINE SYNTHETASE (GLUTAMINE-HYDROLYZING)"/>
    <property type="match status" value="1"/>
</dbReference>
<dbReference type="GO" id="GO:0006529">
    <property type="term" value="P:asparagine biosynthetic process"/>
    <property type="evidence" value="ECO:0007669"/>
    <property type="project" value="UniProtKB-KW"/>
</dbReference>
<feature type="active site" description="For GATase activity" evidence="8">
    <location>
        <position position="23"/>
    </location>
</feature>
<dbReference type="InterPro" id="IPR029055">
    <property type="entry name" value="Ntn_hydrolases_N"/>
</dbReference>
<dbReference type="Proteomes" id="UP000295506">
    <property type="component" value="Unassembled WGS sequence"/>
</dbReference>
<feature type="binding site" evidence="9">
    <location>
        <position position="121"/>
    </location>
    <ligand>
        <name>L-glutamine</name>
        <dbReference type="ChEBI" id="CHEBI:58359"/>
    </ligand>
</feature>
<evidence type="ECO:0000256" key="1">
    <source>
        <dbReference type="ARBA" id="ARBA00005187"/>
    </source>
</evidence>
<evidence type="ECO:0000256" key="9">
    <source>
        <dbReference type="PIRSR" id="PIRSR001589-2"/>
    </source>
</evidence>
<dbReference type="InterPro" id="IPR014729">
    <property type="entry name" value="Rossmann-like_a/b/a_fold"/>
</dbReference>
<dbReference type="PANTHER" id="PTHR43284:SF1">
    <property type="entry name" value="ASPARAGINE SYNTHETASE"/>
    <property type="match status" value="1"/>
</dbReference>
<feature type="domain" description="Glutamine amidotransferase type-2" evidence="10">
    <location>
        <begin position="23"/>
        <end position="246"/>
    </location>
</feature>
<dbReference type="GO" id="GO:0004066">
    <property type="term" value="F:asparagine synthase (glutamine-hydrolyzing) activity"/>
    <property type="evidence" value="ECO:0007669"/>
    <property type="project" value="UniProtKB-EC"/>
</dbReference>
<dbReference type="AlphaFoldDB" id="A0AA94TPQ7"/>
<comment type="pathway">
    <text evidence="1">Amino-acid biosynthesis; L-asparagine biosynthesis; L-asparagine from L-aspartate (L-Gln route): step 1/1.</text>
</comment>
<evidence type="ECO:0000256" key="5">
    <source>
        <dbReference type="ARBA" id="ARBA00022840"/>
    </source>
</evidence>
<dbReference type="Pfam" id="PF00733">
    <property type="entry name" value="Asn_synthase"/>
    <property type="match status" value="1"/>
</dbReference>
<keyword evidence="8" id="KW-0028">Amino-acid biosynthesis</keyword>
<dbReference type="InterPro" id="IPR001962">
    <property type="entry name" value="Asn_synthase"/>
</dbReference>
<name>A0AA94TPQ7_9BACT</name>
<comment type="similarity">
    <text evidence="2">Belongs to the asparagine synthetase family.</text>
</comment>
<reference evidence="11 12" key="1">
    <citation type="submission" date="2019-03" db="EMBL/GenBank/DDBJ databases">
        <title>Genomic Encyclopedia of Type Strains, Phase IV (KMG-IV): sequencing the most valuable type-strain genomes for metagenomic binning, comparative biology and taxonomic classification.</title>
        <authorList>
            <person name="Goeker M."/>
        </authorList>
    </citation>
    <scope>NUCLEOTIDE SEQUENCE [LARGE SCALE GENOMIC DNA]</scope>
    <source>
        <strain evidence="11 12">DSM 101483</strain>
    </source>
</reference>
<dbReference type="EMBL" id="SOBK01000015">
    <property type="protein sequence ID" value="TDT85564.1"/>
    <property type="molecule type" value="Genomic_DNA"/>
</dbReference>
<dbReference type="Pfam" id="PF13522">
    <property type="entry name" value="GATase_6"/>
    <property type="match status" value="1"/>
</dbReference>
<evidence type="ECO:0000313" key="12">
    <source>
        <dbReference type="Proteomes" id="UP000295506"/>
    </source>
</evidence>
<feature type="binding site" evidence="9">
    <location>
        <position position="295"/>
    </location>
    <ligand>
        <name>ATP</name>
        <dbReference type="ChEBI" id="CHEBI:30616"/>
    </ligand>
</feature>
<dbReference type="PIRSF" id="PIRSF001589">
    <property type="entry name" value="Asn_synthetase_glu-h"/>
    <property type="match status" value="1"/>
</dbReference>
<evidence type="ECO:0000256" key="8">
    <source>
        <dbReference type="PIRSR" id="PIRSR001589-1"/>
    </source>
</evidence>
<keyword evidence="8" id="KW-0061">Asparagine biosynthesis</keyword>
<proteinExistence type="inferred from homology"/>
<comment type="caution">
    <text evidence="11">The sequence shown here is derived from an EMBL/GenBank/DDBJ whole genome shotgun (WGS) entry which is preliminary data.</text>
</comment>
<evidence type="ECO:0000259" key="10">
    <source>
        <dbReference type="PROSITE" id="PS51278"/>
    </source>
</evidence>
<dbReference type="EC" id="6.3.5.4" evidence="3"/>
<accession>A0AA94TPQ7</accession>
<keyword evidence="6 8" id="KW-0315">Glutamine amidotransferase</keyword>